<feature type="domain" description="GIY-YIG" evidence="1">
    <location>
        <begin position="13"/>
        <end position="52"/>
    </location>
</feature>
<name>A0A3B0WDX1_9ZZZZ</name>
<sequence length="52" mass="5869">MSHQQGNVVTHRKQPAVYILSNDKNGTLYTGVTSNLIKRVWEHKNNAVDGFT</sequence>
<dbReference type="EMBL" id="UOFE01000006">
    <property type="protein sequence ID" value="VAW50610.1"/>
    <property type="molecule type" value="Genomic_DNA"/>
</dbReference>
<dbReference type="AlphaFoldDB" id="A0A3B0WDX1"/>
<organism evidence="2">
    <name type="scientific">hydrothermal vent metagenome</name>
    <dbReference type="NCBI Taxonomy" id="652676"/>
    <lineage>
        <taxon>unclassified sequences</taxon>
        <taxon>metagenomes</taxon>
        <taxon>ecological metagenomes</taxon>
    </lineage>
</organism>
<evidence type="ECO:0000313" key="2">
    <source>
        <dbReference type="EMBL" id="VAW50610.1"/>
    </source>
</evidence>
<proteinExistence type="predicted"/>
<gene>
    <name evidence="2" type="ORF">MNBD_GAMMA05-2545</name>
</gene>
<dbReference type="PROSITE" id="PS50164">
    <property type="entry name" value="GIY_YIG"/>
    <property type="match status" value="1"/>
</dbReference>
<dbReference type="Gene3D" id="3.40.1440.10">
    <property type="entry name" value="GIY-YIG endonuclease"/>
    <property type="match status" value="1"/>
</dbReference>
<dbReference type="InterPro" id="IPR035901">
    <property type="entry name" value="GIY-YIG_endonuc_sf"/>
</dbReference>
<dbReference type="InterPro" id="IPR000305">
    <property type="entry name" value="GIY-YIG_endonuc"/>
</dbReference>
<reference evidence="2" key="1">
    <citation type="submission" date="2018-06" db="EMBL/GenBank/DDBJ databases">
        <authorList>
            <person name="Zhirakovskaya E."/>
        </authorList>
    </citation>
    <scope>NUCLEOTIDE SEQUENCE</scope>
</reference>
<protein>
    <submittedName>
        <fullName evidence="2">Excinuclease ABC, C subunit-like</fullName>
    </submittedName>
</protein>
<accession>A0A3B0WDX1</accession>
<dbReference type="Pfam" id="PF01541">
    <property type="entry name" value="GIY-YIG"/>
    <property type="match status" value="1"/>
</dbReference>
<dbReference type="SUPFAM" id="SSF82771">
    <property type="entry name" value="GIY-YIG endonuclease"/>
    <property type="match status" value="1"/>
</dbReference>
<feature type="non-terminal residue" evidence="2">
    <location>
        <position position="52"/>
    </location>
</feature>
<evidence type="ECO:0000259" key="1">
    <source>
        <dbReference type="PROSITE" id="PS50164"/>
    </source>
</evidence>